<sequence length="140" mass="16236">MEKQCWYGMETHYLKWKCRSHYSKTIQYQHCSTISLHFVDAPIIVQTTCHNKQYICHFESGIRNVTGVSSISKSSKTKPCHTLYPGTPPLPQRNVYLFNNGKTFPPSLVLLQPKISYLLRQRDAQIYNLAFSLELLSVRP</sequence>
<name>A0AAV4Y434_CAEEX</name>
<protein>
    <submittedName>
        <fullName evidence="1">Uncharacterized protein</fullName>
    </submittedName>
</protein>
<keyword evidence="2" id="KW-1185">Reference proteome</keyword>
<gene>
    <name evidence="1" type="ORF">CEXT_87681</name>
</gene>
<evidence type="ECO:0000313" key="2">
    <source>
        <dbReference type="Proteomes" id="UP001054945"/>
    </source>
</evidence>
<proteinExistence type="predicted"/>
<comment type="caution">
    <text evidence="1">The sequence shown here is derived from an EMBL/GenBank/DDBJ whole genome shotgun (WGS) entry which is preliminary data.</text>
</comment>
<organism evidence="1 2">
    <name type="scientific">Caerostris extrusa</name>
    <name type="common">Bark spider</name>
    <name type="synonym">Caerostris bankana</name>
    <dbReference type="NCBI Taxonomy" id="172846"/>
    <lineage>
        <taxon>Eukaryota</taxon>
        <taxon>Metazoa</taxon>
        <taxon>Ecdysozoa</taxon>
        <taxon>Arthropoda</taxon>
        <taxon>Chelicerata</taxon>
        <taxon>Arachnida</taxon>
        <taxon>Araneae</taxon>
        <taxon>Araneomorphae</taxon>
        <taxon>Entelegynae</taxon>
        <taxon>Araneoidea</taxon>
        <taxon>Araneidae</taxon>
        <taxon>Caerostris</taxon>
    </lineage>
</organism>
<evidence type="ECO:0000313" key="1">
    <source>
        <dbReference type="EMBL" id="GIZ01181.1"/>
    </source>
</evidence>
<dbReference type="EMBL" id="BPLR01018635">
    <property type="protein sequence ID" value="GIZ01181.1"/>
    <property type="molecule type" value="Genomic_DNA"/>
</dbReference>
<dbReference type="Proteomes" id="UP001054945">
    <property type="component" value="Unassembled WGS sequence"/>
</dbReference>
<reference evidence="1 2" key="1">
    <citation type="submission" date="2021-06" db="EMBL/GenBank/DDBJ databases">
        <title>Caerostris extrusa draft genome.</title>
        <authorList>
            <person name="Kono N."/>
            <person name="Arakawa K."/>
        </authorList>
    </citation>
    <scope>NUCLEOTIDE SEQUENCE [LARGE SCALE GENOMIC DNA]</scope>
</reference>
<accession>A0AAV4Y434</accession>
<dbReference type="AlphaFoldDB" id="A0AAV4Y434"/>